<evidence type="ECO:0000313" key="8">
    <source>
        <dbReference type="EMBL" id="QIH79419.1"/>
    </source>
</evidence>
<dbReference type="InterPro" id="IPR010377">
    <property type="entry name" value="YabA"/>
</dbReference>
<keyword evidence="3" id="KW-0479">Metal-binding</keyword>
<dbReference type="RefSeq" id="WP_086043574.1">
    <property type="nucleotide sequence ID" value="NZ_CBCRZA010000014.1"/>
</dbReference>
<evidence type="ECO:0000256" key="1">
    <source>
        <dbReference type="ARBA" id="ARBA00022490"/>
    </source>
</evidence>
<evidence type="ECO:0000256" key="2">
    <source>
        <dbReference type="ARBA" id="ARBA00022705"/>
    </source>
</evidence>
<dbReference type="NCBIfam" id="NF009641">
    <property type="entry name" value="PRK13169.1-2"/>
    <property type="match status" value="1"/>
</dbReference>
<dbReference type="EMBL" id="CP021059">
    <property type="protein sequence ID" value="ARQ08057.1"/>
    <property type="molecule type" value="Genomic_DNA"/>
</dbReference>
<dbReference type="GO" id="GO:0046872">
    <property type="term" value="F:metal ion binding"/>
    <property type="evidence" value="ECO:0007669"/>
    <property type="project" value="UniProtKB-KW"/>
</dbReference>
<dbReference type="GeneID" id="35296560"/>
<keyword evidence="10" id="KW-1185">Reference proteome</keyword>
<name>A0A1W7AEN9_9STAP</name>
<protein>
    <submittedName>
        <fullName evidence="8">DNA replication initiation control protein YabA</fullName>
    </submittedName>
    <submittedName>
        <fullName evidence="7">Initiation-control protein YabA</fullName>
    </submittedName>
</protein>
<reference evidence="7 10" key="1">
    <citation type="journal article" date="2017" name="Int. J. Syst. Evol. Microbiol.">
        <title>Macrococcus canis sp. nov., a skin bacterium associated with infections in dogs.</title>
        <authorList>
            <person name="Gobeli Brawand S."/>
            <person name="Cotting K."/>
            <person name="Gomez-Sanz E."/>
            <person name="Collaud A."/>
            <person name="Thomann A."/>
            <person name="Brodard I."/>
            <person name="Rodriguez-Campos S."/>
            <person name="Strauss C."/>
            <person name="Perreten V."/>
        </authorList>
    </citation>
    <scope>NUCLEOTIDE SEQUENCE [LARGE SCALE GENOMIC DNA]</scope>
    <source>
        <strain evidence="7 10">KM45013</strain>
    </source>
</reference>
<feature type="coiled-coil region" evidence="6">
    <location>
        <begin position="3"/>
        <end position="44"/>
    </location>
</feature>
<sequence length="111" mass="12865">MNRDEMLMKLSQLEKDINQINESYEQLKTMVVELVEENVTLNLENDNLQMFIHEPKQEEAKAPKKQKVLQSKDNLAMLYAEGFHICPTDLFGKHRGGEGCIFCLNLLSDHK</sequence>
<organism evidence="7 10">
    <name type="scientific">Macrococcoides canis</name>
    <dbReference type="NCBI Taxonomy" id="1855823"/>
    <lineage>
        <taxon>Bacteria</taxon>
        <taxon>Bacillati</taxon>
        <taxon>Bacillota</taxon>
        <taxon>Bacilli</taxon>
        <taxon>Bacillales</taxon>
        <taxon>Staphylococcaceae</taxon>
        <taxon>Macrococcoides</taxon>
    </lineage>
</organism>
<proteinExistence type="predicted"/>
<accession>A0A1W7AEN9</accession>
<dbReference type="GO" id="GO:0008156">
    <property type="term" value="P:negative regulation of DNA replication"/>
    <property type="evidence" value="ECO:0007669"/>
    <property type="project" value="UniProtKB-KW"/>
</dbReference>
<dbReference type="KEGG" id="mcak:MCCS_24940"/>
<dbReference type="Proteomes" id="UP000501122">
    <property type="component" value="Chromosome"/>
</dbReference>
<evidence type="ECO:0000313" key="7">
    <source>
        <dbReference type="EMBL" id="ARQ08057.1"/>
    </source>
</evidence>
<evidence type="ECO:0000256" key="5">
    <source>
        <dbReference type="ARBA" id="ARBA00022880"/>
    </source>
</evidence>
<evidence type="ECO:0000313" key="10">
    <source>
        <dbReference type="Proteomes" id="UP000194154"/>
    </source>
</evidence>
<dbReference type="Proteomes" id="UP000194154">
    <property type="component" value="Chromosome"/>
</dbReference>
<dbReference type="EMBL" id="CP047363">
    <property type="protein sequence ID" value="QIH79419.1"/>
    <property type="molecule type" value="Genomic_DNA"/>
</dbReference>
<dbReference type="STRING" id="1855823.MCCS_24940"/>
<gene>
    <name evidence="8" type="primary">yabA</name>
    <name evidence="9" type="ORF">ETI04_10895</name>
    <name evidence="8" type="ORF">GTN30_12360</name>
    <name evidence="7" type="ORF">MCCS_24940</name>
</gene>
<reference evidence="9 11" key="3">
    <citation type="submission" date="2019-01" db="EMBL/GenBank/DDBJ databases">
        <title>Draft genome sequences of Macrococcus caseolyticus, Macrococcus canis, Macrococcus bohemicus and Macrococcus goetzii.</title>
        <authorList>
            <person name="Mazhar S."/>
            <person name="Altermann E."/>
            <person name="Hill C."/>
            <person name="Mcauliffe O."/>
        </authorList>
    </citation>
    <scope>NUCLEOTIDE SEQUENCE [LARGE SCALE GENOMIC DNA]</scope>
    <source>
        <strain evidence="9 11">DPC7162</strain>
    </source>
</reference>
<evidence type="ECO:0000313" key="9">
    <source>
        <dbReference type="EMBL" id="TDM14843.1"/>
    </source>
</evidence>
<reference evidence="8" key="4">
    <citation type="journal article" date="2020" name="Antimicrob. Agents Chemother.">
        <title>The novel macrolide resistance genes mef(D), msr(F) and msr(H) are present on resistance islands in Macrococcus canis, Macrococcus caseolyticus and Staphylococcus aureus.</title>
        <authorList>
            <person name="Schwendener S."/>
            <person name="Dona V."/>
            <person name="Perreten V."/>
        </authorList>
    </citation>
    <scope>NUCLEOTIDE SEQUENCE</scope>
    <source>
        <strain evidence="8">Epi0076A</strain>
    </source>
</reference>
<evidence type="ECO:0000313" key="11">
    <source>
        <dbReference type="Proteomes" id="UP000294865"/>
    </source>
</evidence>
<keyword evidence="5" id="KW-0236">DNA replication inhibitor</keyword>
<evidence type="ECO:0000256" key="3">
    <source>
        <dbReference type="ARBA" id="ARBA00022723"/>
    </source>
</evidence>
<keyword evidence="4" id="KW-0862">Zinc</keyword>
<evidence type="ECO:0000256" key="6">
    <source>
        <dbReference type="SAM" id="Coils"/>
    </source>
</evidence>
<dbReference type="OrthoDB" id="2112130at2"/>
<dbReference type="GO" id="GO:0006260">
    <property type="term" value="P:DNA replication"/>
    <property type="evidence" value="ECO:0007669"/>
    <property type="project" value="UniProtKB-KW"/>
</dbReference>
<dbReference type="Pfam" id="PF06156">
    <property type="entry name" value="YabA"/>
    <property type="match status" value="1"/>
</dbReference>
<reference evidence="7" key="2">
    <citation type="submission" date="2017-04" db="EMBL/GenBank/DDBJ databases">
        <authorList>
            <person name="Afonso C.L."/>
            <person name="Miller P.J."/>
            <person name="Scott M.A."/>
            <person name="Spackman E."/>
            <person name="Goraichik I."/>
            <person name="Dimitrov K.M."/>
            <person name="Suarez D.L."/>
            <person name="Swayne D.E."/>
        </authorList>
    </citation>
    <scope>NUCLEOTIDE SEQUENCE</scope>
    <source>
        <strain evidence="7">KM45013</strain>
    </source>
</reference>
<dbReference type="AlphaFoldDB" id="A0A1W7AEN9"/>
<evidence type="ECO:0000256" key="4">
    <source>
        <dbReference type="ARBA" id="ARBA00022833"/>
    </source>
</evidence>
<keyword evidence="1" id="KW-0963">Cytoplasm</keyword>
<keyword evidence="2" id="KW-0235">DNA replication</keyword>
<dbReference type="Proteomes" id="UP000294865">
    <property type="component" value="Unassembled WGS sequence"/>
</dbReference>
<keyword evidence="6" id="KW-0175">Coiled coil</keyword>
<dbReference type="EMBL" id="SDQG01000010">
    <property type="protein sequence ID" value="TDM14843.1"/>
    <property type="molecule type" value="Genomic_DNA"/>
</dbReference>
<dbReference type="PIRSF" id="PIRSF021439">
    <property type="entry name" value="DUF972"/>
    <property type="match status" value="1"/>
</dbReference>